<feature type="compositionally biased region" description="Basic and acidic residues" evidence="1">
    <location>
        <begin position="316"/>
        <end position="326"/>
    </location>
</feature>
<evidence type="ECO:0000313" key="2">
    <source>
        <dbReference type="EMBL" id="KDR73563.1"/>
    </source>
</evidence>
<organism evidence="2 3">
    <name type="scientific">Galerina marginata (strain CBS 339.88)</name>
    <dbReference type="NCBI Taxonomy" id="685588"/>
    <lineage>
        <taxon>Eukaryota</taxon>
        <taxon>Fungi</taxon>
        <taxon>Dikarya</taxon>
        <taxon>Basidiomycota</taxon>
        <taxon>Agaricomycotina</taxon>
        <taxon>Agaricomycetes</taxon>
        <taxon>Agaricomycetidae</taxon>
        <taxon>Agaricales</taxon>
        <taxon>Agaricineae</taxon>
        <taxon>Strophariaceae</taxon>
        <taxon>Galerina</taxon>
    </lineage>
</organism>
<keyword evidence="3" id="KW-1185">Reference proteome</keyword>
<dbReference type="Proteomes" id="UP000027222">
    <property type="component" value="Unassembled WGS sequence"/>
</dbReference>
<protein>
    <submittedName>
        <fullName evidence="2">Uncharacterized protein</fullName>
    </submittedName>
</protein>
<name>A0A067T3H2_GALM3</name>
<feature type="region of interest" description="Disordered" evidence="1">
    <location>
        <begin position="586"/>
        <end position="765"/>
    </location>
</feature>
<proteinExistence type="predicted"/>
<evidence type="ECO:0000313" key="3">
    <source>
        <dbReference type="Proteomes" id="UP000027222"/>
    </source>
</evidence>
<dbReference type="AlphaFoldDB" id="A0A067T3H2"/>
<feature type="compositionally biased region" description="Low complexity" evidence="1">
    <location>
        <begin position="446"/>
        <end position="457"/>
    </location>
</feature>
<dbReference type="STRING" id="685588.A0A067T3H2"/>
<dbReference type="EMBL" id="KL142385">
    <property type="protein sequence ID" value="KDR73563.1"/>
    <property type="molecule type" value="Genomic_DNA"/>
</dbReference>
<feature type="compositionally biased region" description="Acidic residues" evidence="1">
    <location>
        <begin position="327"/>
        <end position="337"/>
    </location>
</feature>
<accession>A0A067T3H2</accession>
<gene>
    <name evidence="2" type="ORF">GALMADRAFT_158061</name>
</gene>
<evidence type="ECO:0000256" key="1">
    <source>
        <dbReference type="SAM" id="MobiDB-lite"/>
    </source>
</evidence>
<dbReference type="HOGENOM" id="CLU_364864_0_0_1"/>
<dbReference type="CDD" id="cd11655">
    <property type="entry name" value="rap1_myb-like"/>
    <property type="match status" value="1"/>
</dbReference>
<feature type="compositionally biased region" description="Acidic residues" evidence="1">
    <location>
        <begin position="260"/>
        <end position="272"/>
    </location>
</feature>
<feature type="compositionally biased region" description="Polar residues" evidence="1">
    <location>
        <begin position="655"/>
        <end position="678"/>
    </location>
</feature>
<feature type="compositionally biased region" description="Basic and acidic residues" evidence="1">
    <location>
        <begin position="589"/>
        <end position="609"/>
    </location>
</feature>
<feature type="region of interest" description="Disordered" evidence="1">
    <location>
        <begin position="239"/>
        <end position="546"/>
    </location>
</feature>
<feature type="compositionally biased region" description="Polar residues" evidence="1">
    <location>
        <begin position="399"/>
        <end position="411"/>
    </location>
</feature>
<dbReference type="Gene3D" id="1.10.10.60">
    <property type="entry name" value="Homeodomain-like"/>
    <property type="match status" value="1"/>
</dbReference>
<feature type="compositionally biased region" description="Pro residues" evidence="1">
    <location>
        <begin position="476"/>
        <end position="487"/>
    </location>
</feature>
<sequence>MPSVLETDLEDDEIDQNDRQIRHQSRPNKQLFRDEDHSPIAFFLHKCIKNVDQVLKLKQDIQRHGGRLVANAHEANTVLVNRSLDQSTIQYGYNGATDTRLHEVYVEYTTFIQHCIRCNRFAHRPPTRQRMGGRPPGRTRIEFTDEDDDNLCHFLANVMPYKASGGRQGLNVYIRLVKLSKDMPDLYPWAARHTPGSWKERYKKKAHIFDDIIADMVAKNPPSQKQLWHEDRQLLNSRKRKQHVVELDSDGEEIERSGSEEEQEQEQDMDEEASYRAPSRKRRRSERTSNQSNPWPAAKRARVSGHHRQGSPKRPTSRDKGKARAMEEEEEEEEEEELHGTSLFSDPEYDTMPNEPGPSEEFYSTERTLVASAPTHRNRPVTPPPFSQQTMLDAAGPGSVSSTVLDSSNAANRGRDGVRISQGRRQEPAPSSQAFASLIPPRQHRSSQGASGSAQSSPQHVPPPRNQSQRSANIPQPTPPPPPPEQPRNPSYEQPRKAARRPPTAATQSALEGAAPYTNTRSRSRSVKPSALPPMTRPRKQKTQKETIIEVVEATDAEGPEQNVLVDRNPLPSAETVVEEMVVEQLLKSTEKPPNRSARENIRSSRDMSLETDDAQTAHNLRAKSTVPKVGPAKGFSSLRVRPSDMLNIFDDADSFSSRYSRPVNNRVLNRSSSTVRSDLSGLHQNGPPRSLRKSGLLNLNTSDPHTPAKRLRMGSTSSVDSFPPAGTRASAYKKSILQQEKRTPYKPPEGTRAAELAKPRATPR</sequence>
<reference evidence="3" key="1">
    <citation type="journal article" date="2014" name="Proc. Natl. Acad. Sci. U.S.A.">
        <title>Extensive sampling of basidiomycete genomes demonstrates inadequacy of the white-rot/brown-rot paradigm for wood decay fungi.</title>
        <authorList>
            <person name="Riley R."/>
            <person name="Salamov A.A."/>
            <person name="Brown D.W."/>
            <person name="Nagy L.G."/>
            <person name="Floudas D."/>
            <person name="Held B.W."/>
            <person name="Levasseur A."/>
            <person name="Lombard V."/>
            <person name="Morin E."/>
            <person name="Otillar R."/>
            <person name="Lindquist E.A."/>
            <person name="Sun H."/>
            <person name="LaButti K.M."/>
            <person name="Schmutz J."/>
            <person name="Jabbour D."/>
            <person name="Luo H."/>
            <person name="Baker S.E."/>
            <person name="Pisabarro A.G."/>
            <person name="Walton J.D."/>
            <person name="Blanchette R.A."/>
            <person name="Henrissat B."/>
            <person name="Martin F."/>
            <person name="Cullen D."/>
            <person name="Hibbett D.S."/>
            <person name="Grigoriev I.V."/>
        </authorList>
    </citation>
    <scope>NUCLEOTIDE SEQUENCE [LARGE SCALE GENOMIC DNA]</scope>
    <source>
        <strain evidence="3">CBS 339.88</strain>
    </source>
</reference>
<dbReference type="OrthoDB" id="435460at2759"/>
<feature type="compositionally biased region" description="Basic residues" evidence="1">
    <location>
        <begin position="299"/>
        <end position="311"/>
    </location>
</feature>